<dbReference type="Gene3D" id="1.10.575.10">
    <property type="entry name" value="P1 Nuclease"/>
    <property type="match status" value="1"/>
</dbReference>
<gene>
    <name evidence="1" type="ORF">SAMN05660862_1898</name>
</gene>
<keyword evidence="2" id="KW-1185">Reference proteome</keyword>
<evidence type="ECO:0000313" key="2">
    <source>
        <dbReference type="Proteomes" id="UP000192980"/>
    </source>
</evidence>
<evidence type="ECO:0008006" key="3">
    <source>
        <dbReference type="Google" id="ProtNLM"/>
    </source>
</evidence>
<name>A0A1X7JMB9_9SPHI</name>
<reference evidence="1 2" key="1">
    <citation type="submission" date="2017-04" db="EMBL/GenBank/DDBJ databases">
        <authorList>
            <person name="Afonso C.L."/>
            <person name="Miller P.J."/>
            <person name="Scott M.A."/>
            <person name="Spackman E."/>
            <person name="Goraichik I."/>
            <person name="Dimitrov K.M."/>
            <person name="Suarez D.L."/>
            <person name="Swayne D.E."/>
        </authorList>
    </citation>
    <scope>NUCLEOTIDE SEQUENCE [LARGE SCALE GENOMIC DNA]</scope>
    <source>
        <strain evidence="1 2">DSM 22418</strain>
    </source>
</reference>
<protein>
    <recommendedName>
        <fullName evidence="3">S1/P1 Nuclease</fullName>
    </recommendedName>
</protein>
<dbReference type="Proteomes" id="UP000192980">
    <property type="component" value="Unassembled WGS sequence"/>
</dbReference>
<dbReference type="SUPFAM" id="SSF48537">
    <property type="entry name" value="Phospholipase C/P1 nuclease"/>
    <property type="match status" value="1"/>
</dbReference>
<dbReference type="GO" id="GO:0016788">
    <property type="term" value="F:hydrolase activity, acting on ester bonds"/>
    <property type="evidence" value="ECO:0007669"/>
    <property type="project" value="InterPro"/>
</dbReference>
<dbReference type="OrthoDB" id="267579at2"/>
<dbReference type="CDD" id="cd10981">
    <property type="entry name" value="ZnPC_S1P1"/>
    <property type="match status" value="1"/>
</dbReference>
<evidence type="ECO:0000313" key="1">
    <source>
        <dbReference type="EMBL" id="SMG29211.1"/>
    </source>
</evidence>
<proteinExistence type="predicted"/>
<organism evidence="1 2">
    <name type="scientific">Sphingobacterium psychroaquaticum</name>
    <dbReference type="NCBI Taxonomy" id="561061"/>
    <lineage>
        <taxon>Bacteria</taxon>
        <taxon>Pseudomonadati</taxon>
        <taxon>Bacteroidota</taxon>
        <taxon>Sphingobacteriia</taxon>
        <taxon>Sphingobacteriales</taxon>
        <taxon>Sphingobacteriaceae</taxon>
        <taxon>Sphingobacterium</taxon>
    </lineage>
</organism>
<accession>A0A1X7JMB9</accession>
<dbReference type="STRING" id="561061.SAMN05660862_1898"/>
<dbReference type="EMBL" id="FXAU01000003">
    <property type="protein sequence ID" value="SMG29211.1"/>
    <property type="molecule type" value="Genomic_DNA"/>
</dbReference>
<dbReference type="InterPro" id="IPR008947">
    <property type="entry name" value="PLipase_C/P1_nuclease_dom_sf"/>
</dbReference>
<sequence length="312" mass="36120">MKARKLFALCFGIWMLCCSWGFYAHRVINKSAVFTLPAPLSGFYKMHIHHITEKAVDADKRCYVDSAESPRHYIDIDRYSEESGGPIPVHWSNAKEKYGERKLLARGVVPWQIYLTYQKLVQAFYDKHPERIIRYAADLGHYVADAHVPLHTTANYNGQYSDQIGIHAFWESRLPEMFSETYNLHVGKAKYISDPLAMAWQIVRESNAHVDSVLLIEKELSQTFPKHQQKGYINRKHILTYTYSDPYATAYHNNMNGMVEARMRQSIQRLGSYWFSAWVAAGQPTLAPLKKVNLGDSPTLKEHKIIGREEWH</sequence>
<dbReference type="RefSeq" id="WP_085472657.1">
    <property type="nucleotide sequence ID" value="NZ_FXAU01000003.1"/>
</dbReference>
<dbReference type="AlphaFoldDB" id="A0A1X7JMB9"/>